<keyword evidence="3" id="KW-1185">Reference proteome</keyword>
<dbReference type="PANTHER" id="PTHR43433">
    <property type="entry name" value="HYDROLASE, ALPHA/BETA FOLD FAMILY PROTEIN"/>
    <property type="match status" value="1"/>
</dbReference>
<dbReference type="PANTHER" id="PTHR43433:SF5">
    <property type="entry name" value="AB HYDROLASE-1 DOMAIN-CONTAINING PROTEIN"/>
    <property type="match status" value="1"/>
</dbReference>
<evidence type="ECO:0000313" key="2">
    <source>
        <dbReference type="EMBL" id="GJQ11844.1"/>
    </source>
</evidence>
<dbReference type="Pfam" id="PF00561">
    <property type="entry name" value="Abhydrolase_1"/>
    <property type="match status" value="1"/>
</dbReference>
<dbReference type="InterPro" id="IPR000073">
    <property type="entry name" value="AB_hydrolase_1"/>
</dbReference>
<dbReference type="InterPro" id="IPR029058">
    <property type="entry name" value="AB_hydrolase_fold"/>
</dbReference>
<dbReference type="InterPro" id="IPR050471">
    <property type="entry name" value="AB_hydrolase"/>
</dbReference>
<protein>
    <recommendedName>
        <fullName evidence="1">AB hydrolase-1 domain-containing protein</fullName>
    </recommendedName>
</protein>
<dbReference type="AlphaFoldDB" id="A0A9C7UQD1"/>
<reference evidence="2" key="2">
    <citation type="submission" date="2022-01" db="EMBL/GenBank/DDBJ databases">
        <authorList>
            <person name="Hirooka S."/>
            <person name="Miyagishima S.Y."/>
        </authorList>
    </citation>
    <scope>NUCLEOTIDE SEQUENCE</scope>
    <source>
        <strain evidence="2">NBRC 102759</strain>
    </source>
</reference>
<name>A0A9C7UQD1_9RHOD</name>
<organism evidence="2 3">
    <name type="scientific">Galdieria partita</name>
    <dbReference type="NCBI Taxonomy" id="83374"/>
    <lineage>
        <taxon>Eukaryota</taxon>
        <taxon>Rhodophyta</taxon>
        <taxon>Bangiophyceae</taxon>
        <taxon>Galdieriales</taxon>
        <taxon>Galdieriaceae</taxon>
        <taxon>Galdieria</taxon>
    </lineage>
</organism>
<sequence length="328" mass="37854">MQVSKAQYISGSCLQSDGTETKYRLYGNSAELVVLVPGFSCGMDMWSYIIENIASNERFSFLCLENRGFGSGRCSTYRLLSNQNGYSTDNMANDVWHVVTKLSWRQVHLIGFSMGGMIVSKAASMYPERVLSLTLLSTPKCGIHILLPSWRTLRVVSRVIPHYLFLRLCPLCGHRSCSDINSHMRIFFEIYFKYSEYYLLEWMEDGTTLIPRWRLIKQLQEREKYCLPCYISTFGQLRAIFSHQLCSEEMDKIRRASFPVLCVSGKYDQLASVYFCRKLAHELNGSYVVLSGAHFITEECAEQVSQLIRLFLERKLNLPKDTLPLYFV</sequence>
<dbReference type="OrthoDB" id="19657at2759"/>
<dbReference type="EMBL" id="BQMJ01000028">
    <property type="protein sequence ID" value="GJQ11844.1"/>
    <property type="molecule type" value="Genomic_DNA"/>
</dbReference>
<evidence type="ECO:0000313" key="3">
    <source>
        <dbReference type="Proteomes" id="UP001061958"/>
    </source>
</evidence>
<reference evidence="2" key="1">
    <citation type="journal article" date="2022" name="Proc. Natl. Acad. Sci. U.S.A.">
        <title>Life cycle and functional genomics of the unicellular red alga Galdieria for elucidating algal and plant evolution and industrial use.</title>
        <authorList>
            <person name="Hirooka S."/>
            <person name="Itabashi T."/>
            <person name="Ichinose T.M."/>
            <person name="Onuma R."/>
            <person name="Fujiwara T."/>
            <person name="Yamashita S."/>
            <person name="Jong L.W."/>
            <person name="Tomita R."/>
            <person name="Iwane A.H."/>
            <person name="Miyagishima S.Y."/>
        </authorList>
    </citation>
    <scope>NUCLEOTIDE SEQUENCE</scope>
    <source>
        <strain evidence="2">NBRC 102759</strain>
    </source>
</reference>
<comment type="caution">
    <text evidence="2">The sequence shown here is derived from an EMBL/GenBank/DDBJ whole genome shotgun (WGS) entry which is preliminary data.</text>
</comment>
<gene>
    <name evidence="2" type="ORF">GpartN1_g3635.t1</name>
</gene>
<dbReference type="Gene3D" id="3.40.50.1820">
    <property type="entry name" value="alpha/beta hydrolase"/>
    <property type="match status" value="1"/>
</dbReference>
<accession>A0A9C7UQD1</accession>
<dbReference type="SUPFAM" id="SSF53474">
    <property type="entry name" value="alpha/beta-Hydrolases"/>
    <property type="match status" value="1"/>
</dbReference>
<evidence type="ECO:0000259" key="1">
    <source>
        <dbReference type="Pfam" id="PF00561"/>
    </source>
</evidence>
<proteinExistence type="predicted"/>
<dbReference type="Proteomes" id="UP001061958">
    <property type="component" value="Unassembled WGS sequence"/>
</dbReference>
<feature type="domain" description="AB hydrolase-1" evidence="1">
    <location>
        <begin position="32"/>
        <end position="295"/>
    </location>
</feature>